<evidence type="ECO:0000313" key="3">
    <source>
        <dbReference type="EMBL" id="RAW42815.1"/>
    </source>
</evidence>
<dbReference type="EMBL" id="MJFZ01000011">
    <property type="protein sequence ID" value="RAW42815.1"/>
    <property type="molecule type" value="Genomic_DNA"/>
</dbReference>
<name>A0A329T1R6_9STRA</name>
<organism evidence="3 4">
    <name type="scientific">Phytophthora cactorum</name>
    <dbReference type="NCBI Taxonomy" id="29920"/>
    <lineage>
        <taxon>Eukaryota</taxon>
        <taxon>Sar</taxon>
        <taxon>Stramenopiles</taxon>
        <taxon>Oomycota</taxon>
        <taxon>Peronosporomycetes</taxon>
        <taxon>Peronosporales</taxon>
        <taxon>Peronosporaceae</taxon>
        <taxon>Phytophthora</taxon>
    </lineage>
</organism>
<reference evidence="2" key="2">
    <citation type="submission" date="2018-10" db="EMBL/GenBank/DDBJ databases">
        <title>Effector identification in a new, highly contiguous assembly of the strawberry crown rot pathogen Phytophthora cactorum.</title>
        <authorList>
            <person name="Armitage A.D."/>
            <person name="Nellist C.F."/>
            <person name="Bates H."/>
            <person name="Vickerstaff R.J."/>
            <person name="Harrison R.J."/>
        </authorList>
    </citation>
    <scope>NUCLEOTIDE SEQUENCE</scope>
    <source>
        <strain evidence="2">4040</strain>
    </source>
</reference>
<feature type="chain" id="PRO_5040068060" evidence="1">
    <location>
        <begin position="27"/>
        <end position="98"/>
    </location>
</feature>
<accession>A0A329T1R6</accession>
<gene>
    <name evidence="3" type="ORF">PC110_g1034</name>
    <name evidence="2" type="ORF">PC117_g1066</name>
</gene>
<evidence type="ECO:0000313" key="4">
    <source>
        <dbReference type="Proteomes" id="UP000251314"/>
    </source>
</evidence>
<protein>
    <submittedName>
        <fullName evidence="3">Uncharacterized protein</fullName>
    </submittedName>
</protein>
<keyword evidence="1" id="KW-0732">Signal</keyword>
<dbReference type="VEuPathDB" id="FungiDB:PC110_g1034"/>
<feature type="signal peptide" evidence="1">
    <location>
        <begin position="1"/>
        <end position="26"/>
    </location>
</feature>
<comment type="caution">
    <text evidence="3">The sequence shown here is derived from an EMBL/GenBank/DDBJ whole genome shotgun (WGS) entry which is preliminary data.</text>
</comment>
<dbReference type="EMBL" id="RCMK01000011">
    <property type="protein sequence ID" value="KAG2954667.1"/>
    <property type="molecule type" value="Genomic_DNA"/>
</dbReference>
<evidence type="ECO:0000313" key="2">
    <source>
        <dbReference type="EMBL" id="KAG2954667.1"/>
    </source>
</evidence>
<proteinExistence type="predicted"/>
<reference evidence="3 4" key="1">
    <citation type="submission" date="2018-01" db="EMBL/GenBank/DDBJ databases">
        <title>Draft genome of the strawberry crown rot pathogen Phytophthora cactorum.</title>
        <authorList>
            <person name="Armitage A.D."/>
            <person name="Lysoe E."/>
            <person name="Nellist C.F."/>
            <person name="Harrison R.J."/>
            <person name="Brurberg M.B."/>
        </authorList>
    </citation>
    <scope>NUCLEOTIDE SEQUENCE [LARGE SCALE GENOMIC DNA]</scope>
    <source>
        <strain evidence="3 4">10300</strain>
    </source>
</reference>
<keyword evidence="4" id="KW-1185">Reference proteome</keyword>
<evidence type="ECO:0000256" key="1">
    <source>
        <dbReference type="SAM" id="SignalP"/>
    </source>
</evidence>
<dbReference type="Proteomes" id="UP000736787">
    <property type="component" value="Unassembled WGS sequence"/>
</dbReference>
<dbReference type="Proteomes" id="UP000251314">
    <property type="component" value="Unassembled WGS sequence"/>
</dbReference>
<dbReference type="OrthoDB" id="89726at2759"/>
<sequence length="98" mass="10767">MISFSPHPAVVRGLFFWDFCLDFALATEEVLREGARTYDMTNFKGQGSLPKCSAPQGIGAVIGALDCLAKAVQTANKPFLSTMLIDLRPFLLRVRSDD</sequence>
<dbReference type="AlphaFoldDB" id="A0A329T1R6"/>